<organism evidence="3 4">
    <name type="scientific">Funneliformis geosporum</name>
    <dbReference type="NCBI Taxonomy" id="1117311"/>
    <lineage>
        <taxon>Eukaryota</taxon>
        <taxon>Fungi</taxon>
        <taxon>Fungi incertae sedis</taxon>
        <taxon>Mucoromycota</taxon>
        <taxon>Glomeromycotina</taxon>
        <taxon>Glomeromycetes</taxon>
        <taxon>Glomerales</taxon>
        <taxon>Glomeraceae</taxon>
        <taxon>Funneliformis</taxon>
    </lineage>
</organism>
<evidence type="ECO:0000313" key="3">
    <source>
        <dbReference type="EMBL" id="CAI2183313.1"/>
    </source>
</evidence>
<keyword evidence="4" id="KW-1185">Reference proteome</keyword>
<reference evidence="3" key="1">
    <citation type="submission" date="2022-08" db="EMBL/GenBank/DDBJ databases">
        <authorList>
            <person name="Kallberg Y."/>
            <person name="Tangrot J."/>
            <person name="Rosling A."/>
        </authorList>
    </citation>
    <scope>NUCLEOTIDE SEQUENCE</scope>
    <source>
        <strain evidence="3">Wild A</strain>
    </source>
</reference>
<accession>A0A9W4X399</accession>
<feature type="region of interest" description="Disordered" evidence="2">
    <location>
        <begin position="671"/>
        <end position="690"/>
    </location>
</feature>
<evidence type="ECO:0000256" key="1">
    <source>
        <dbReference type="SAM" id="Coils"/>
    </source>
</evidence>
<sequence length="701" mass="81066">MTKPNPILENLQNRVVQELPIKSIYADNDFAIFDKGASEFYGSEDEFITDQPLEGALQGPAQQALLIDRLIDSMKTKAITTLNRKIVEIITDKDNYNANAWQEISKEEATVDSLDKAIVILKKIKIQTNCETRRSKVLTIDPDFLDDLEIYFLCDVVRDSELNPHKIFKKVIPKKLAQGVIATIHDEKSVVYRIINPEEIQHEKTLGGGMEKFAYHVEVGGDNSSQIKKLEDQERQALQQDIYQLENSTDLKLLNQAQDKQKELQEALDNIIALLGKEEIKNLKDIRKLLAGKSLKELINTNALYSQKITDLENSLLALGKSKLKGKQEYLKLEKQELMEEHKKALADLATHHQTQQKEQGKQIRELTFKLDQQKIQHNQDIKTLSLQKSTIEINFTHFKEEQAQQLTYLKELLNLPTATFSDLAERIKPFVRLEKEVKLLVRQEKQLTANQQLAQEIKGMVDSPLTTSGEYRCSGYGYFPTIPHEAAHASPEDEEEETDMMTFEEVNKTNFIITVDLINYQENDLGDYDNLEIQFKSGKKQRTKPANYEEPTEPDKKEIFLKSEEIILFFNNSTKTPNLLDAETIYLEDLRVYGIRHLTSKKEERQNNPEIELNEAQFIALERDKRREREKSIEEFENKGENCQYEPVGEEIIEIEEFEEPNTDYIECGTDLDDDLPETDDSEETMEDNPDIIYCYDKRN</sequence>
<dbReference type="OrthoDB" id="2431840at2759"/>
<gene>
    <name evidence="3" type="ORF">FWILDA_LOCUS11017</name>
</gene>
<name>A0A9W4X399_9GLOM</name>
<protein>
    <submittedName>
        <fullName evidence="3">19671_t:CDS:1</fullName>
    </submittedName>
</protein>
<keyword evidence="1" id="KW-0175">Coiled coil</keyword>
<evidence type="ECO:0000313" key="4">
    <source>
        <dbReference type="Proteomes" id="UP001153678"/>
    </source>
</evidence>
<feature type="coiled-coil region" evidence="1">
    <location>
        <begin position="254"/>
        <end position="341"/>
    </location>
</feature>
<evidence type="ECO:0000256" key="2">
    <source>
        <dbReference type="SAM" id="MobiDB-lite"/>
    </source>
</evidence>
<comment type="caution">
    <text evidence="3">The sequence shown here is derived from an EMBL/GenBank/DDBJ whole genome shotgun (WGS) entry which is preliminary data.</text>
</comment>
<dbReference type="AlphaFoldDB" id="A0A9W4X399"/>
<proteinExistence type="predicted"/>
<dbReference type="EMBL" id="CAMKVN010002991">
    <property type="protein sequence ID" value="CAI2183313.1"/>
    <property type="molecule type" value="Genomic_DNA"/>
</dbReference>
<dbReference type="Proteomes" id="UP001153678">
    <property type="component" value="Unassembled WGS sequence"/>
</dbReference>